<evidence type="ECO:0000313" key="5">
    <source>
        <dbReference type="Proteomes" id="UP000199519"/>
    </source>
</evidence>
<dbReference type="AlphaFoldDB" id="A0A1I0CS24"/>
<reference evidence="4 5" key="1">
    <citation type="submission" date="2016-10" db="EMBL/GenBank/DDBJ databases">
        <authorList>
            <person name="Varghese N."/>
            <person name="Submissions S."/>
        </authorList>
    </citation>
    <scope>NUCLEOTIDE SEQUENCE [LARGE SCALE GENOMIC DNA]</scope>
    <source>
        <strain evidence="2 5">WG2</strain>
        <strain evidence="3 4">WG5</strain>
    </source>
</reference>
<keyword evidence="1" id="KW-1133">Transmembrane helix</keyword>
<evidence type="ECO:0000313" key="4">
    <source>
        <dbReference type="Proteomes" id="UP000198612"/>
    </source>
</evidence>
<accession>A0A1I0CS24</accession>
<dbReference type="Proteomes" id="UP000198612">
    <property type="component" value="Unassembled WGS sequence"/>
</dbReference>
<feature type="transmembrane region" description="Helical" evidence="1">
    <location>
        <begin position="20"/>
        <end position="38"/>
    </location>
</feature>
<name>A0A1I0CS24_9FIRM</name>
<evidence type="ECO:0000313" key="2">
    <source>
        <dbReference type="EMBL" id="SDG13461.1"/>
    </source>
</evidence>
<keyword evidence="1" id="KW-0472">Membrane</keyword>
<organism evidence="3 4">
    <name type="scientific">Halanaerobium congolense</name>
    <dbReference type="NCBI Taxonomy" id="54121"/>
    <lineage>
        <taxon>Bacteria</taxon>
        <taxon>Bacillati</taxon>
        <taxon>Bacillota</taxon>
        <taxon>Clostridia</taxon>
        <taxon>Halanaerobiales</taxon>
        <taxon>Halanaerobiaceae</taxon>
        <taxon>Halanaerobium</taxon>
    </lineage>
</organism>
<protein>
    <submittedName>
        <fullName evidence="3">Uncharacterized protein</fullName>
    </submittedName>
</protein>
<dbReference type="RefSeq" id="WP_089720864.1">
    <property type="nucleotide sequence ID" value="NZ_FNBJ01000050.1"/>
</dbReference>
<gene>
    <name evidence="2" type="ORF">SAMN04488598_15014</name>
    <name evidence="3" type="ORF">SAMN04515652_1428</name>
</gene>
<keyword evidence="1" id="KW-0812">Transmembrane</keyword>
<dbReference type="Proteomes" id="UP000199519">
    <property type="component" value="Unassembled WGS sequence"/>
</dbReference>
<evidence type="ECO:0000313" key="3">
    <source>
        <dbReference type="EMBL" id="SET21868.1"/>
    </source>
</evidence>
<dbReference type="EMBL" id="FOHG01000042">
    <property type="protein sequence ID" value="SET21868.1"/>
    <property type="molecule type" value="Genomic_DNA"/>
</dbReference>
<dbReference type="EMBL" id="FNBJ01000050">
    <property type="protein sequence ID" value="SDG13461.1"/>
    <property type="molecule type" value="Genomic_DNA"/>
</dbReference>
<keyword evidence="5" id="KW-1185">Reference proteome</keyword>
<proteinExistence type="predicted"/>
<sequence>MTQIKDFAMMIAMDLEKVSPSTQITVTIITFIAVILMLQKTVEIYSNLFNQITSTNERRQRIDQLLEEVEREFYGYSKSDDDYRIK</sequence>
<evidence type="ECO:0000256" key="1">
    <source>
        <dbReference type="SAM" id="Phobius"/>
    </source>
</evidence>